<dbReference type="SUPFAM" id="SSF54534">
    <property type="entry name" value="FKBP-like"/>
    <property type="match status" value="1"/>
</dbReference>
<dbReference type="Pfam" id="PF00254">
    <property type="entry name" value="FKBP_C"/>
    <property type="match status" value="1"/>
</dbReference>
<comment type="caution">
    <text evidence="10">The sequence shown here is derived from an EMBL/GenBank/DDBJ whole genome shotgun (WGS) entry which is preliminary data.</text>
</comment>
<organism evidence="10 11">
    <name type="scientific">Lachnospira intestinalis</name>
    <dbReference type="NCBI Taxonomy" id="3133158"/>
    <lineage>
        <taxon>Bacteria</taxon>
        <taxon>Bacillati</taxon>
        <taxon>Bacillota</taxon>
        <taxon>Clostridia</taxon>
        <taxon>Lachnospirales</taxon>
        <taxon>Lachnospiraceae</taxon>
        <taxon>Lachnospira</taxon>
    </lineage>
</organism>
<comment type="catalytic activity">
    <reaction evidence="1 7">
        <text>[protein]-peptidylproline (omega=180) = [protein]-peptidylproline (omega=0)</text>
        <dbReference type="Rhea" id="RHEA:16237"/>
        <dbReference type="Rhea" id="RHEA-COMP:10747"/>
        <dbReference type="Rhea" id="RHEA-COMP:10748"/>
        <dbReference type="ChEBI" id="CHEBI:83833"/>
        <dbReference type="ChEBI" id="CHEBI:83834"/>
        <dbReference type="EC" id="5.2.1.8"/>
    </reaction>
</comment>
<keyword evidence="5 7" id="KW-0413">Isomerase</keyword>
<name>A0ABV1H7M6_9FIRM</name>
<evidence type="ECO:0000256" key="4">
    <source>
        <dbReference type="ARBA" id="ARBA00023110"/>
    </source>
</evidence>
<evidence type="ECO:0000256" key="3">
    <source>
        <dbReference type="ARBA" id="ARBA00022618"/>
    </source>
</evidence>
<dbReference type="InterPro" id="IPR027304">
    <property type="entry name" value="Trigger_fact/SurA_dom_sf"/>
</dbReference>
<feature type="signal peptide" evidence="8">
    <location>
        <begin position="1"/>
        <end position="22"/>
    </location>
</feature>
<sequence>MKKRFFGVMLAASLAVSLTACGGKKTSQDNAASTVNKEVTAEEYAGTITSNADVYKQYVTLPDYKGVEVSVDRSSLTVSDDDVESYISKLLSQTATTETVTEGVTASGDTVKLDYSGLLNGEAFSGGTATDASYTIGSGKFITDLDQGLIGLTVGQEYNIPCTFPSDYSSSDLAGKDVIFVVTVKSIQKSTVPDLTDAWVAENASTLGVEATTVAELRSYVKDYLTSQAESTFASDKYQAVYSKLSENLTPSGYPQEELDSLVNTLKSNVESEFNSYGSSYGISDLDSYLSQVYGFESQDAFNDYAVEYAQQYLLEKMVLTLIASNEKITVSADEINDMGAQLADYYGYTNYQEILDNYGNEMNSEVGYEVLYQKVQNFLNDNAVESES</sequence>
<keyword evidence="8" id="KW-0732">Signal</keyword>
<dbReference type="EC" id="5.2.1.8" evidence="7"/>
<proteinExistence type="predicted"/>
<dbReference type="InterPro" id="IPR008880">
    <property type="entry name" value="Trigger_fac_C"/>
</dbReference>
<dbReference type="Proteomes" id="UP001546774">
    <property type="component" value="Unassembled WGS sequence"/>
</dbReference>
<keyword evidence="4 7" id="KW-0697">Rotamase</keyword>
<dbReference type="Gene3D" id="3.10.50.40">
    <property type="match status" value="1"/>
</dbReference>
<evidence type="ECO:0000256" key="6">
    <source>
        <dbReference type="ARBA" id="ARBA00023306"/>
    </source>
</evidence>
<dbReference type="InterPro" id="IPR005215">
    <property type="entry name" value="Trig_fac"/>
</dbReference>
<dbReference type="Gene3D" id="1.10.3120.10">
    <property type="entry name" value="Trigger factor, C-terminal domain"/>
    <property type="match status" value="1"/>
</dbReference>
<comment type="subcellular location">
    <subcellularLocation>
        <location evidence="2">Cytoplasm</location>
    </subcellularLocation>
</comment>
<dbReference type="InterPro" id="IPR001179">
    <property type="entry name" value="PPIase_FKBP_dom"/>
</dbReference>
<dbReference type="PROSITE" id="PS50059">
    <property type="entry name" value="FKBP_PPIASE"/>
    <property type="match status" value="1"/>
</dbReference>
<evidence type="ECO:0000256" key="1">
    <source>
        <dbReference type="ARBA" id="ARBA00000971"/>
    </source>
</evidence>
<keyword evidence="6" id="KW-0131">Cell cycle</keyword>
<evidence type="ECO:0000256" key="5">
    <source>
        <dbReference type="ARBA" id="ARBA00023235"/>
    </source>
</evidence>
<dbReference type="PIRSF" id="PIRSF003095">
    <property type="entry name" value="Trigger_factor"/>
    <property type="match status" value="1"/>
</dbReference>
<feature type="chain" id="PRO_5045767457" description="peptidylprolyl isomerase" evidence="8">
    <location>
        <begin position="23"/>
        <end position="389"/>
    </location>
</feature>
<keyword evidence="3" id="KW-0132">Cell division</keyword>
<feature type="domain" description="PPIase FKBP-type" evidence="9">
    <location>
        <begin position="108"/>
        <end position="190"/>
    </location>
</feature>
<dbReference type="InterPro" id="IPR037041">
    <property type="entry name" value="Trigger_fac_C_sf"/>
</dbReference>
<keyword evidence="11" id="KW-1185">Reference proteome</keyword>
<gene>
    <name evidence="10" type="primary">tig</name>
    <name evidence="10" type="ORF">WMO37_11865</name>
</gene>
<evidence type="ECO:0000256" key="7">
    <source>
        <dbReference type="PROSITE-ProRule" id="PRU00277"/>
    </source>
</evidence>
<dbReference type="EMBL" id="JBBMFS010000011">
    <property type="protein sequence ID" value="MEQ2555691.1"/>
    <property type="molecule type" value="Genomic_DNA"/>
</dbReference>
<dbReference type="PROSITE" id="PS51257">
    <property type="entry name" value="PROKAR_LIPOPROTEIN"/>
    <property type="match status" value="1"/>
</dbReference>
<dbReference type="GO" id="GO:0003755">
    <property type="term" value="F:peptidyl-prolyl cis-trans isomerase activity"/>
    <property type="evidence" value="ECO:0007669"/>
    <property type="project" value="UniProtKB-EC"/>
</dbReference>
<dbReference type="SUPFAM" id="SSF109998">
    <property type="entry name" value="Triger factor/SurA peptide-binding domain-like"/>
    <property type="match status" value="1"/>
</dbReference>
<accession>A0ABV1H7M6</accession>
<evidence type="ECO:0000259" key="9">
    <source>
        <dbReference type="PROSITE" id="PS50059"/>
    </source>
</evidence>
<evidence type="ECO:0000313" key="11">
    <source>
        <dbReference type="Proteomes" id="UP001546774"/>
    </source>
</evidence>
<evidence type="ECO:0000313" key="10">
    <source>
        <dbReference type="EMBL" id="MEQ2555691.1"/>
    </source>
</evidence>
<dbReference type="NCBIfam" id="TIGR00115">
    <property type="entry name" value="tig"/>
    <property type="match status" value="1"/>
</dbReference>
<evidence type="ECO:0000256" key="8">
    <source>
        <dbReference type="SAM" id="SignalP"/>
    </source>
</evidence>
<reference evidence="10" key="1">
    <citation type="submission" date="2024-03" db="EMBL/GenBank/DDBJ databases">
        <title>Human intestinal bacterial collection.</title>
        <authorList>
            <person name="Pauvert C."/>
            <person name="Hitch T.C.A."/>
            <person name="Clavel T."/>
        </authorList>
    </citation>
    <scope>NUCLEOTIDE SEQUENCE [LARGE SCALE GENOMIC DNA]</scope>
    <source>
        <strain evidence="10">CLA-AA-H89B</strain>
    </source>
</reference>
<protein>
    <recommendedName>
        <fullName evidence="7">peptidylprolyl isomerase</fullName>
        <ecNumber evidence="7">5.2.1.8</ecNumber>
    </recommendedName>
</protein>
<dbReference type="InterPro" id="IPR046357">
    <property type="entry name" value="PPIase_dom_sf"/>
</dbReference>
<dbReference type="Pfam" id="PF05698">
    <property type="entry name" value="Trigger_C"/>
    <property type="match status" value="1"/>
</dbReference>
<evidence type="ECO:0000256" key="2">
    <source>
        <dbReference type="ARBA" id="ARBA00004496"/>
    </source>
</evidence>